<evidence type="ECO:0000256" key="2">
    <source>
        <dbReference type="ARBA" id="ARBA00023157"/>
    </source>
</evidence>
<organism evidence="5 6">
    <name type="scientific">Dinothrombium tinctorium</name>
    <dbReference type="NCBI Taxonomy" id="1965070"/>
    <lineage>
        <taxon>Eukaryota</taxon>
        <taxon>Metazoa</taxon>
        <taxon>Ecdysozoa</taxon>
        <taxon>Arthropoda</taxon>
        <taxon>Chelicerata</taxon>
        <taxon>Arachnida</taxon>
        <taxon>Acari</taxon>
        <taxon>Acariformes</taxon>
        <taxon>Trombidiformes</taxon>
        <taxon>Prostigmata</taxon>
        <taxon>Anystina</taxon>
        <taxon>Parasitengona</taxon>
        <taxon>Trombidioidea</taxon>
        <taxon>Trombidiidae</taxon>
        <taxon>Dinothrombium</taxon>
    </lineage>
</organism>
<name>A0A3S3PE39_9ACAR</name>
<keyword evidence="1" id="KW-0732">Signal</keyword>
<dbReference type="InterPro" id="IPR013783">
    <property type="entry name" value="Ig-like_fold"/>
</dbReference>
<comment type="caution">
    <text evidence="5">The sequence shown here is derived from an EMBL/GenBank/DDBJ whole genome shotgun (WGS) entry which is preliminary data.</text>
</comment>
<dbReference type="Gene3D" id="2.60.40.10">
    <property type="entry name" value="Immunoglobulins"/>
    <property type="match status" value="1"/>
</dbReference>
<dbReference type="OrthoDB" id="428111at2759"/>
<dbReference type="SMART" id="SM00409">
    <property type="entry name" value="IG"/>
    <property type="match status" value="1"/>
</dbReference>
<dbReference type="PANTHER" id="PTHR45080">
    <property type="entry name" value="CONTACTIN 5"/>
    <property type="match status" value="1"/>
</dbReference>
<reference evidence="5 6" key="1">
    <citation type="journal article" date="2018" name="Gigascience">
        <title>Genomes of trombidid mites reveal novel predicted allergens and laterally-transferred genes associated with secondary metabolism.</title>
        <authorList>
            <person name="Dong X."/>
            <person name="Chaisiri K."/>
            <person name="Xia D."/>
            <person name="Armstrong S.D."/>
            <person name="Fang Y."/>
            <person name="Donnelly M.J."/>
            <person name="Kadowaki T."/>
            <person name="McGarry J.W."/>
            <person name="Darby A.C."/>
            <person name="Makepeace B.L."/>
        </authorList>
    </citation>
    <scope>NUCLEOTIDE SEQUENCE [LARGE SCALE GENOMIC DNA]</scope>
    <source>
        <strain evidence="5">UoL-WK</strain>
    </source>
</reference>
<dbReference type="GO" id="GO:0005886">
    <property type="term" value="C:plasma membrane"/>
    <property type="evidence" value="ECO:0007669"/>
    <property type="project" value="TreeGrafter"/>
</dbReference>
<protein>
    <submittedName>
        <fullName evidence="5">Roundabout-like protein 1</fullName>
    </submittedName>
</protein>
<evidence type="ECO:0000256" key="1">
    <source>
        <dbReference type="ARBA" id="ARBA00022729"/>
    </source>
</evidence>
<keyword evidence="6" id="KW-1185">Reference proteome</keyword>
<dbReference type="InterPro" id="IPR007110">
    <property type="entry name" value="Ig-like_dom"/>
</dbReference>
<dbReference type="GO" id="GO:0043025">
    <property type="term" value="C:neuronal cell body"/>
    <property type="evidence" value="ECO:0007669"/>
    <property type="project" value="TreeGrafter"/>
</dbReference>
<proteinExistence type="predicted"/>
<dbReference type="Pfam" id="PF13927">
    <property type="entry name" value="Ig_3"/>
    <property type="match status" value="1"/>
</dbReference>
<dbReference type="AlphaFoldDB" id="A0A3S3PE39"/>
<dbReference type="GO" id="GO:0008046">
    <property type="term" value="F:axon guidance receptor activity"/>
    <property type="evidence" value="ECO:0007669"/>
    <property type="project" value="TreeGrafter"/>
</dbReference>
<dbReference type="InterPro" id="IPR036179">
    <property type="entry name" value="Ig-like_dom_sf"/>
</dbReference>
<dbReference type="GO" id="GO:0030424">
    <property type="term" value="C:axon"/>
    <property type="evidence" value="ECO:0007669"/>
    <property type="project" value="TreeGrafter"/>
</dbReference>
<sequence length="158" mass="17886">MFSPFGSLSFDQCRKFKSEHIVCVTSHISSRQTIAVSHSLFTGQQLLPPRITEHPLDVVVKRHEPVTLNCNADGSPKPTIEWYKDGEKVRTTENRMILMSGSLFFLHVIHNKDTGVYWCVARNEIGKARSRNASLDIAGECNDRSNSSYSLRILNVCY</sequence>
<dbReference type="GO" id="GO:0050808">
    <property type="term" value="P:synapse organization"/>
    <property type="evidence" value="ECO:0007669"/>
    <property type="project" value="TreeGrafter"/>
</dbReference>
<dbReference type="Proteomes" id="UP000285301">
    <property type="component" value="Unassembled WGS sequence"/>
</dbReference>
<evidence type="ECO:0000256" key="3">
    <source>
        <dbReference type="ARBA" id="ARBA00023319"/>
    </source>
</evidence>
<dbReference type="InterPro" id="IPR050958">
    <property type="entry name" value="Cell_Adh-Cytoskel_Orgn"/>
</dbReference>
<evidence type="ECO:0000313" key="5">
    <source>
        <dbReference type="EMBL" id="RWS13373.1"/>
    </source>
</evidence>
<dbReference type="PROSITE" id="PS50835">
    <property type="entry name" value="IG_LIKE"/>
    <property type="match status" value="1"/>
</dbReference>
<feature type="domain" description="Ig-like" evidence="4">
    <location>
        <begin position="49"/>
        <end position="136"/>
    </location>
</feature>
<dbReference type="EMBL" id="NCKU01001007">
    <property type="protein sequence ID" value="RWS13373.1"/>
    <property type="molecule type" value="Genomic_DNA"/>
</dbReference>
<keyword evidence="3" id="KW-0393">Immunoglobulin domain</keyword>
<dbReference type="FunFam" id="2.60.40.10:FF:000026">
    <property type="entry name" value="roundabout homolog 2 isoform X1"/>
    <property type="match status" value="1"/>
</dbReference>
<dbReference type="STRING" id="1965070.A0A3S3PE39"/>
<gene>
    <name evidence="5" type="ORF">B4U79_09316</name>
</gene>
<evidence type="ECO:0000313" key="6">
    <source>
        <dbReference type="Proteomes" id="UP000285301"/>
    </source>
</evidence>
<dbReference type="GO" id="GO:0007156">
    <property type="term" value="P:homophilic cell adhesion via plasma membrane adhesion molecules"/>
    <property type="evidence" value="ECO:0007669"/>
    <property type="project" value="TreeGrafter"/>
</dbReference>
<evidence type="ECO:0000259" key="4">
    <source>
        <dbReference type="PROSITE" id="PS50835"/>
    </source>
</evidence>
<accession>A0A3S3PE39</accession>
<dbReference type="SMART" id="SM00408">
    <property type="entry name" value="IGc2"/>
    <property type="match status" value="1"/>
</dbReference>
<dbReference type="InterPro" id="IPR003598">
    <property type="entry name" value="Ig_sub2"/>
</dbReference>
<dbReference type="PANTHER" id="PTHR45080:SF8">
    <property type="entry name" value="IG-LIKE DOMAIN-CONTAINING PROTEIN"/>
    <property type="match status" value="1"/>
</dbReference>
<dbReference type="InterPro" id="IPR003599">
    <property type="entry name" value="Ig_sub"/>
</dbReference>
<keyword evidence="2" id="KW-1015">Disulfide bond</keyword>
<dbReference type="SUPFAM" id="SSF48726">
    <property type="entry name" value="Immunoglobulin"/>
    <property type="match status" value="1"/>
</dbReference>